<evidence type="ECO:0000256" key="9">
    <source>
        <dbReference type="ARBA" id="ARBA00023319"/>
    </source>
</evidence>
<dbReference type="PROSITE" id="PS50011">
    <property type="entry name" value="PROTEIN_KINASE_DOM"/>
    <property type="match status" value="1"/>
</dbReference>
<feature type="domain" description="Ig-like" evidence="11">
    <location>
        <begin position="116"/>
        <end position="204"/>
    </location>
</feature>
<keyword evidence="13" id="KW-1185">Reference proteome</keyword>
<dbReference type="Pfam" id="PF00069">
    <property type="entry name" value="Pkinase"/>
    <property type="match status" value="1"/>
</dbReference>
<evidence type="ECO:0008006" key="14">
    <source>
        <dbReference type="Google" id="ProtNLM"/>
    </source>
</evidence>
<dbReference type="PANTHER" id="PTHR24342:SF20">
    <property type="entry name" value="MYOSIN LIGHT CHAIN KINASE, SMOOTH MUSCLE"/>
    <property type="match status" value="1"/>
</dbReference>
<evidence type="ECO:0000313" key="12">
    <source>
        <dbReference type="EMBL" id="OTF81458.1"/>
    </source>
</evidence>
<dbReference type="Pfam" id="PF07679">
    <property type="entry name" value="I-set"/>
    <property type="match status" value="2"/>
</dbReference>
<dbReference type="AlphaFoldDB" id="A0A1Y3BNE5"/>
<comment type="subcellular location">
    <subcellularLocation>
        <location evidence="1">Cytoplasm</location>
    </subcellularLocation>
</comment>
<dbReference type="PANTHER" id="PTHR24342">
    <property type="entry name" value="SERINE/THREONINE-PROTEIN KINASE 17"/>
    <property type="match status" value="1"/>
</dbReference>
<evidence type="ECO:0000256" key="3">
    <source>
        <dbReference type="ARBA" id="ARBA00022527"/>
    </source>
</evidence>
<keyword evidence="4" id="KW-0808">Transferase</keyword>
<dbReference type="InterPro" id="IPR036179">
    <property type="entry name" value="Ig-like_dom_sf"/>
</dbReference>
<reference evidence="12 13" key="1">
    <citation type="submission" date="2017-03" db="EMBL/GenBank/DDBJ databases">
        <title>Genome Survey of Euroglyphus maynei.</title>
        <authorList>
            <person name="Arlian L.G."/>
            <person name="Morgan M.S."/>
            <person name="Rider S.D."/>
        </authorList>
    </citation>
    <scope>NUCLEOTIDE SEQUENCE [LARGE SCALE GENOMIC DNA]</scope>
    <source>
        <strain evidence="12">Arlian Lab</strain>
        <tissue evidence="12">Whole body</tissue>
    </source>
</reference>
<dbReference type="InterPro" id="IPR011009">
    <property type="entry name" value="Kinase-like_dom_sf"/>
</dbReference>
<dbReference type="SMART" id="SM00408">
    <property type="entry name" value="IGc2"/>
    <property type="match status" value="2"/>
</dbReference>
<dbReference type="GO" id="GO:0035556">
    <property type="term" value="P:intracellular signal transduction"/>
    <property type="evidence" value="ECO:0007669"/>
    <property type="project" value="TreeGrafter"/>
</dbReference>
<evidence type="ECO:0000256" key="1">
    <source>
        <dbReference type="ARBA" id="ARBA00004496"/>
    </source>
</evidence>
<keyword evidence="3" id="KW-0723">Serine/threonine-protein kinase</keyword>
<accession>A0A1Y3BNE5</accession>
<feature type="non-terminal residue" evidence="12">
    <location>
        <position position="523"/>
    </location>
</feature>
<dbReference type="GO" id="GO:0005634">
    <property type="term" value="C:nucleus"/>
    <property type="evidence" value="ECO:0007669"/>
    <property type="project" value="TreeGrafter"/>
</dbReference>
<feature type="domain" description="Ig-like" evidence="11">
    <location>
        <begin position="15"/>
        <end position="91"/>
    </location>
</feature>
<keyword evidence="2" id="KW-0963">Cytoplasm</keyword>
<dbReference type="FunFam" id="2.60.40.10:FF:000032">
    <property type="entry name" value="palladin isoform X1"/>
    <property type="match status" value="1"/>
</dbReference>
<evidence type="ECO:0000313" key="13">
    <source>
        <dbReference type="Proteomes" id="UP000194236"/>
    </source>
</evidence>
<dbReference type="EMBL" id="MUJZ01013504">
    <property type="protein sequence ID" value="OTF81458.1"/>
    <property type="molecule type" value="Genomic_DNA"/>
</dbReference>
<dbReference type="GO" id="GO:0004674">
    <property type="term" value="F:protein serine/threonine kinase activity"/>
    <property type="evidence" value="ECO:0007669"/>
    <property type="project" value="UniProtKB-KW"/>
</dbReference>
<dbReference type="Gene3D" id="3.30.200.20">
    <property type="entry name" value="Phosphorylase Kinase, domain 1"/>
    <property type="match status" value="1"/>
</dbReference>
<dbReference type="OrthoDB" id="2570713at2759"/>
<feature type="domain" description="Protein kinase" evidence="10">
    <location>
        <begin position="234"/>
        <end position="489"/>
    </location>
</feature>
<dbReference type="PROSITE" id="PS50835">
    <property type="entry name" value="IG_LIKE"/>
    <property type="match status" value="2"/>
</dbReference>
<name>A0A1Y3BNE5_EURMA</name>
<dbReference type="SUPFAM" id="SSF48726">
    <property type="entry name" value="Immunoglobulin"/>
    <property type="match status" value="2"/>
</dbReference>
<dbReference type="GO" id="GO:0005737">
    <property type="term" value="C:cytoplasm"/>
    <property type="evidence" value="ECO:0007669"/>
    <property type="project" value="UniProtKB-SubCell"/>
</dbReference>
<keyword evidence="8" id="KW-1015">Disulfide bond</keyword>
<proteinExistence type="predicted"/>
<evidence type="ECO:0000256" key="8">
    <source>
        <dbReference type="ARBA" id="ARBA00023157"/>
    </source>
</evidence>
<evidence type="ECO:0000259" key="10">
    <source>
        <dbReference type="PROSITE" id="PS50011"/>
    </source>
</evidence>
<evidence type="ECO:0000259" key="11">
    <source>
        <dbReference type="PROSITE" id="PS50835"/>
    </source>
</evidence>
<evidence type="ECO:0000256" key="4">
    <source>
        <dbReference type="ARBA" id="ARBA00022679"/>
    </source>
</evidence>
<dbReference type="InterPro" id="IPR013098">
    <property type="entry name" value="Ig_I-set"/>
</dbReference>
<dbReference type="Gene3D" id="2.60.40.10">
    <property type="entry name" value="Immunoglobulins"/>
    <property type="match status" value="2"/>
</dbReference>
<dbReference type="Proteomes" id="UP000194236">
    <property type="component" value="Unassembled WGS sequence"/>
</dbReference>
<dbReference type="SUPFAM" id="SSF56112">
    <property type="entry name" value="Protein kinase-like (PK-like)"/>
    <property type="match status" value="1"/>
</dbReference>
<dbReference type="FunFam" id="2.60.40.10:FF:000425">
    <property type="entry name" value="Myosin light chain kinase"/>
    <property type="match status" value="1"/>
</dbReference>
<keyword evidence="5" id="KW-0547">Nucleotide-binding</keyword>
<comment type="caution">
    <text evidence="12">The sequence shown here is derived from an EMBL/GenBank/DDBJ whole genome shotgun (WGS) entry which is preliminary data.</text>
</comment>
<keyword evidence="9" id="KW-0393">Immunoglobulin domain</keyword>
<dbReference type="InterPro" id="IPR007110">
    <property type="entry name" value="Ig-like_dom"/>
</dbReference>
<dbReference type="Gene3D" id="1.10.510.10">
    <property type="entry name" value="Transferase(Phosphotransferase) domain 1"/>
    <property type="match status" value="1"/>
</dbReference>
<evidence type="ECO:0000256" key="5">
    <source>
        <dbReference type="ARBA" id="ARBA00022741"/>
    </source>
</evidence>
<dbReference type="CDD" id="cd00096">
    <property type="entry name" value="Ig"/>
    <property type="match status" value="1"/>
</dbReference>
<dbReference type="InterPro" id="IPR003599">
    <property type="entry name" value="Ig_sub"/>
</dbReference>
<keyword evidence="7" id="KW-0067">ATP-binding</keyword>
<dbReference type="InterPro" id="IPR003598">
    <property type="entry name" value="Ig_sub2"/>
</dbReference>
<evidence type="ECO:0000256" key="7">
    <source>
        <dbReference type="ARBA" id="ARBA00022840"/>
    </source>
</evidence>
<dbReference type="GO" id="GO:0005524">
    <property type="term" value="F:ATP binding"/>
    <property type="evidence" value="ECO:0007669"/>
    <property type="project" value="UniProtKB-KW"/>
</dbReference>
<gene>
    <name evidence="12" type="ORF">BLA29_004567</name>
</gene>
<evidence type="ECO:0000256" key="2">
    <source>
        <dbReference type="ARBA" id="ARBA00022490"/>
    </source>
</evidence>
<dbReference type="SMART" id="SM00409">
    <property type="entry name" value="IG"/>
    <property type="match status" value="2"/>
</dbReference>
<keyword evidence="6" id="KW-0418">Kinase</keyword>
<dbReference type="GO" id="GO:0043065">
    <property type="term" value="P:positive regulation of apoptotic process"/>
    <property type="evidence" value="ECO:0007669"/>
    <property type="project" value="TreeGrafter"/>
</dbReference>
<organism evidence="12 13">
    <name type="scientific">Euroglyphus maynei</name>
    <name type="common">Mayne's house dust mite</name>
    <dbReference type="NCBI Taxonomy" id="6958"/>
    <lineage>
        <taxon>Eukaryota</taxon>
        <taxon>Metazoa</taxon>
        <taxon>Ecdysozoa</taxon>
        <taxon>Arthropoda</taxon>
        <taxon>Chelicerata</taxon>
        <taxon>Arachnida</taxon>
        <taxon>Acari</taxon>
        <taxon>Acariformes</taxon>
        <taxon>Sarcoptiformes</taxon>
        <taxon>Astigmata</taxon>
        <taxon>Psoroptidia</taxon>
        <taxon>Analgoidea</taxon>
        <taxon>Pyroglyphidae</taxon>
        <taxon>Pyroglyphinae</taxon>
        <taxon>Euroglyphus</taxon>
    </lineage>
</organism>
<dbReference type="InterPro" id="IPR013783">
    <property type="entry name" value="Ig-like_fold"/>
</dbReference>
<sequence>MFVRDEHESMFGIIGQPVTIEFWVYGYPEPEITWFFGDHKIDSGDQRFKFMKDRNGKTCLFIDRMTDADAGYYTCVAKNEHGEEKKTIKVVKAGKFLIENFIHQSIKLIVSIEDAPKFTKLLDETNGMTRNHIRLSCSVMSSPQATIKWFKDFQPLHDTSRLNIVGDTDNLSIVINDAIVRDSGLYSCTATNIAGSTTTSAYVTVNEQQISYDKYPFSYKDAIKPKNKPMEQLYDIGDELGRGTQGVTYHTVERSTGKSYAVKMMHGTGETRQYMNSELDIMNQLGAHERLAKLHDCFASTPYSMSLITSMNGGGSLMDSITRKDTISEQQVAEYIKQILEGLHYMHFKNIGHLGLTINDILVERIDGSDITICDFGLSQRLTPGASVYVEFGQPEFTSPEIVDKNAVTLTADVWSAGIIAHILLTGVSPFLGENDRSTLQNIQNKNLDLSDDKLGHISEQGRDFLRKTLNFNSTERLDVKAALNHPWIKSSLHSPHKSDLNIMDKLRDYKNRSDKWYQNASC</sequence>
<evidence type="ECO:0000256" key="6">
    <source>
        <dbReference type="ARBA" id="ARBA00022777"/>
    </source>
</evidence>
<dbReference type="InterPro" id="IPR000719">
    <property type="entry name" value="Prot_kinase_dom"/>
</dbReference>
<protein>
    <recommendedName>
        <fullName evidence="14">Muscle M-line assembly protein unc-89-like protein</fullName>
    </recommendedName>
</protein>